<dbReference type="Pfam" id="PF13399">
    <property type="entry name" value="LytR_C"/>
    <property type="match status" value="1"/>
</dbReference>
<dbReference type="KEGG" id="vab:WPS_04500"/>
<dbReference type="PANTHER" id="PTHR33392:SF6">
    <property type="entry name" value="POLYISOPRENYL-TEICHOIC ACID--PEPTIDOGLYCAN TEICHOIC ACID TRANSFERASE TAGU"/>
    <property type="match status" value="1"/>
</dbReference>
<dbReference type="InterPro" id="IPR027381">
    <property type="entry name" value="LytR/CpsA/Psr_C"/>
</dbReference>
<evidence type="ECO:0000313" key="5">
    <source>
        <dbReference type="Proteomes" id="UP001317532"/>
    </source>
</evidence>
<dbReference type="InterPro" id="IPR004474">
    <property type="entry name" value="LytR_CpsA_psr"/>
</dbReference>
<keyword evidence="5" id="KW-1185">Reference proteome</keyword>
<dbReference type="NCBIfam" id="TIGR00350">
    <property type="entry name" value="lytR_cpsA_psr"/>
    <property type="match status" value="1"/>
</dbReference>
<accession>A0AAN2C8B6</accession>
<evidence type="ECO:0000313" key="4">
    <source>
        <dbReference type="EMBL" id="BDE05174.1"/>
    </source>
</evidence>
<comment type="similarity">
    <text evidence="1">Belongs to the LytR/CpsA/Psr (LCP) family.</text>
</comment>
<proteinExistence type="inferred from homology"/>
<dbReference type="Proteomes" id="UP001317532">
    <property type="component" value="Chromosome"/>
</dbReference>
<evidence type="ECO:0000256" key="1">
    <source>
        <dbReference type="ARBA" id="ARBA00006068"/>
    </source>
</evidence>
<evidence type="ECO:0000259" key="3">
    <source>
        <dbReference type="Pfam" id="PF13399"/>
    </source>
</evidence>
<dbReference type="Pfam" id="PF03816">
    <property type="entry name" value="LytR_cpsA_psr"/>
    <property type="match status" value="1"/>
</dbReference>
<dbReference type="InterPro" id="IPR050922">
    <property type="entry name" value="LytR/CpsA/Psr_CW_biosynth"/>
</dbReference>
<dbReference type="PANTHER" id="PTHR33392">
    <property type="entry name" value="POLYISOPRENYL-TEICHOIC ACID--PEPTIDOGLYCAN TEICHOIC ACID TRANSFERASE TAGU"/>
    <property type="match status" value="1"/>
</dbReference>
<evidence type="ECO:0000259" key="2">
    <source>
        <dbReference type="Pfam" id="PF03816"/>
    </source>
</evidence>
<dbReference type="Gene3D" id="3.40.630.190">
    <property type="entry name" value="LCP protein"/>
    <property type="match status" value="1"/>
</dbReference>
<feature type="domain" description="LytR/CpsA/Psr regulator C-terminal" evidence="3">
    <location>
        <begin position="284"/>
        <end position="355"/>
    </location>
</feature>
<name>A0AAN2C8B6_UNVUL</name>
<reference evidence="4 5" key="1">
    <citation type="journal article" date="2022" name="ISME Commun">
        <title>Vulcanimicrobium alpinus gen. nov. sp. nov., the first cultivated representative of the candidate phylum 'Eremiobacterota', is a metabolically versatile aerobic anoxygenic phototroph.</title>
        <authorList>
            <person name="Yabe S."/>
            <person name="Muto K."/>
            <person name="Abe K."/>
            <person name="Yokota A."/>
            <person name="Staudigel H."/>
            <person name="Tebo B.M."/>
        </authorList>
    </citation>
    <scope>NUCLEOTIDE SEQUENCE [LARGE SCALE GENOMIC DNA]</scope>
    <source>
        <strain evidence="4 5">WC8-2</strain>
    </source>
</reference>
<sequence length="361" mass="38585">MLAGGALAATIAVATLRAPVQHAIAVNSAESAFHSHRLNLLLLGYQGDEGNSDTVILVHLDIDRRTATLVSIPRDTWVPIPGHGYQKINAAIGFGGPAGSAKAVTALTGVPIDATIAVQPEGAKQLVDAMGGMNVDVEHDMDYDDNYGNLHIHLKRGEQYLTGGQVLGYMRFRHDAESDWGRVRRQQIVLKSLIDQMGLPQNWAKLPRLLALARTDMQTTLTDPQLAALLEIYRGVPADNIRTFTMPGRAAFVGDASVVLVDQRWARIIGRLLFTKSVPPQDEVLVANATGIPNWNATVVGALRGGGWNVATFVDQPVRAVTTVSGSTPAAAALAKVFGATRKPTKTTTLVLGMDVAPQED</sequence>
<gene>
    <name evidence="4" type="ORF">WPS_04500</name>
</gene>
<dbReference type="EMBL" id="AP025523">
    <property type="protein sequence ID" value="BDE05174.1"/>
    <property type="molecule type" value="Genomic_DNA"/>
</dbReference>
<dbReference type="AlphaFoldDB" id="A0AAN2C8B6"/>
<protein>
    <submittedName>
        <fullName evidence="4">Membrane protein</fullName>
    </submittedName>
</protein>
<feature type="domain" description="Cell envelope-related transcriptional attenuator" evidence="2">
    <location>
        <begin position="51"/>
        <end position="197"/>
    </location>
</feature>
<organism evidence="4 5">
    <name type="scientific">Vulcanimicrobium alpinum</name>
    <dbReference type="NCBI Taxonomy" id="3016050"/>
    <lineage>
        <taxon>Bacteria</taxon>
        <taxon>Bacillati</taxon>
        <taxon>Vulcanimicrobiota</taxon>
        <taxon>Vulcanimicrobiia</taxon>
        <taxon>Vulcanimicrobiales</taxon>
        <taxon>Vulcanimicrobiaceae</taxon>
        <taxon>Vulcanimicrobium</taxon>
    </lineage>
</organism>